<name>A0A3M2SAK8_9HYPO</name>
<reference evidence="6 7" key="1">
    <citation type="submission" date="2017-06" db="EMBL/GenBank/DDBJ databases">
        <title>Comparative genomic analysis of Ambrosia Fusariam Clade fungi.</title>
        <authorList>
            <person name="Stajich J.E."/>
            <person name="Carrillo J."/>
            <person name="Kijimoto T."/>
            <person name="Eskalen A."/>
            <person name="O'Donnell K."/>
            <person name="Kasson M."/>
        </authorList>
    </citation>
    <scope>NUCLEOTIDE SEQUENCE [LARGE SCALE GENOMIC DNA]</scope>
    <source>
        <strain evidence="6">UCR3666</strain>
    </source>
</reference>
<comment type="subcellular location">
    <subcellularLocation>
        <location evidence="1">Nucleus</location>
    </subcellularLocation>
</comment>
<dbReference type="InterPro" id="IPR050815">
    <property type="entry name" value="TF_fung"/>
</dbReference>
<dbReference type="OrthoDB" id="2219495at2759"/>
<evidence type="ECO:0000256" key="5">
    <source>
        <dbReference type="ARBA" id="ARBA00023242"/>
    </source>
</evidence>
<dbReference type="PANTHER" id="PTHR47338:SF9">
    <property type="entry name" value="ZN(II)2CYS6 TRANSCRIPTION FACTOR (EUROFUNG)"/>
    <property type="match status" value="1"/>
</dbReference>
<gene>
    <name evidence="6" type="ORF">CDV36_006090</name>
</gene>
<dbReference type="AlphaFoldDB" id="A0A3M2SAK8"/>
<evidence type="ECO:0000256" key="4">
    <source>
        <dbReference type="ARBA" id="ARBA00023163"/>
    </source>
</evidence>
<evidence type="ECO:0000256" key="1">
    <source>
        <dbReference type="ARBA" id="ARBA00004123"/>
    </source>
</evidence>
<proteinExistence type="predicted"/>
<dbReference type="GO" id="GO:0000981">
    <property type="term" value="F:DNA-binding transcription factor activity, RNA polymerase II-specific"/>
    <property type="evidence" value="ECO:0007669"/>
    <property type="project" value="InterPro"/>
</dbReference>
<dbReference type="GO" id="GO:0046872">
    <property type="term" value="F:metal ion binding"/>
    <property type="evidence" value="ECO:0007669"/>
    <property type="project" value="UniProtKB-KW"/>
</dbReference>
<keyword evidence="7" id="KW-1185">Reference proteome</keyword>
<dbReference type="STRING" id="2010991.A0A3M2SAK8"/>
<dbReference type="GO" id="GO:0005634">
    <property type="term" value="C:nucleus"/>
    <property type="evidence" value="ECO:0007669"/>
    <property type="project" value="UniProtKB-SubCell"/>
</dbReference>
<evidence type="ECO:0000313" key="6">
    <source>
        <dbReference type="EMBL" id="RMJ14272.1"/>
    </source>
</evidence>
<keyword evidence="4" id="KW-0804">Transcription</keyword>
<evidence type="ECO:0000256" key="2">
    <source>
        <dbReference type="ARBA" id="ARBA00022723"/>
    </source>
</evidence>
<protein>
    <recommendedName>
        <fullName evidence="8">Transcription factor domain-containing protein</fullName>
    </recommendedName>
</protein>
<keyword evidence="5" id="KW-0539">Nucleus</keyword>
<comment type="caution">
    <text evidence="6">The sequence shown here is derived from an EMBL/GenBank/DDBJ whole genome shotgun (WGS) entry which is preliminary data.</text>
</comment>
<keyword evidence="2" id="KW-0479">Metal-binding</keyword>
<evidence type="ECO:0000256" key="3">
    <source>
        <dbReference type="ARBA" id="ARBA00023015"/>
    </source>
</evidence>
<dbReference type="Proteomes" id="UP000277212">
    <property type="component" value="Unassembled WGS sequence"/>
</dbReference>
<evidence type="ECO:0000313" key="7">
    <source>
        <dbReference type="Proteomes" id="UP000277212"/>
    </source>
</evidence>
<dbReference type="EMBL" id="NKUJ01000089">
    <property type="protein sequence ID" value="RMJ14272.1"/>
    <property type="molecule type" value="Genomic_DNA"/>
</dbReference>
<sequence length="403" mass="45917">MTIGTASRLEACRSTAADASSGPINIDLSHRCHRSVYILEKVFSPRLCPADEDIPGPDFPQSVAVPPALRHEDYPADLYNPYNSNVDHGITAYYIRVVSNWGHISLWLHHIRLAKPESPWLLESKYARLISRIYECDSHLPAKHLLRNVDFSKRSPAEVLQAREYWIPWVLMQIQCHAYLSILNHPFIHLVAMRSCSKGLQSGMFLQHTVDAALFHSGWVFRFLRLCQEHQLELHDPFVGHLVAAVGTIPWLLQFVEDVQVSQKAAHDVAWCSMYLSRLSGTWPHISEKLDIFQSLQLIAQNYRQSSNEKGGGLNIPLGLLWELLDPDMRYSGPQRTQAPHARIQMTTHLTHPLAQSQSRHSTVDAVHDFNSDFEVNADDLEHVYIDDLLSHFMLNMEHGHVG</sequence>
<keyword evidence="3" id="KW-0805">Transcription regulation</keyword>
<accession>A0A3M2SAK8</accession>
<organism evidence="6 7">
    <name type="scientific">Fusarium kuroshium</name>
    <dbReference type="NCBI Taxonomy" id="2010991"/>
    <lineage>
        <taxon>Eukaryota</taxon>
        <taxon>Fungi</taxon>
        <taxon>Dikarya</taxon>
        <taxon>Ascomycota</taxon>
        <taxon>Pezizomycotina</taxon>
        <taxon>Sordariomycetes</taxon>
        <taxon>Hypocreomycetidae</taxon>
        <taxon>Hypocreales</taxon>
        <taxon>Nectriaceae</taxon>
        <taxon>Fusarium</taxon>
        <taxon>Fusarium solani species complex</taxon>
    </lineage>
</organism>
<evidence type="ECO:0008006" key="8">
    <source>
        <dbReference type="Google" id="ProtNLM"/>
    </source>
</evidence>
<dbReference type="PANTHER" id="PTHR47338">
    <property type="entry name" value="ZN(II)2CYS6 TRANSCRIPTION FACTOR (EUROFUNG)-RELATED"/>
    <property type="match status" value="1"/>
</dbReference>